<evidence type="ECO:0000313" key="1">
    <source>
        <dbReference type="Proteomes" id="UP000887560"/>
    </source>
</evidence>
<sequence length="526" mass="61144">VESDVDFIVVLPFNYTDNNGKFVTKIMLDDEFMGSKSECNFDKREECSEKGSLYCVLCENKATSWLRKITTGVSEINAKIHDYSFDLAFVAYPWERNSEQVLNFIKSEESLKNLNEIDNFILNFTKQFGTNLQYDRFGMINSLSGYRANIRINEITAKNKTKFRLLLLSLKLWAKSHFVYDGKLGFFSGTSLAILVTKILVDFNSSKMTIYQLLAKVEDSNNTLVNKQKIDEHLETELEPIFIVEETNGNIEKLREAIDWNETKERESRNNLYINNSENVLRDQIIEKQQFLEEAPPYQKQILETEIKEKQSLLIKVMLNRKSILEKNAKMEKHTKLAKSKISKKLDGNHEDLRNQWEGLISGGGEFKNKYDQFLAIVCTYNPTNEYGDEFCDFSTTRIRLQLLFSIETEIDAICHANLQKPIRDKKQCPKEFRKKGWVCIIWLVGIDFGINGKDKNISSQNLVLEDKENIFRDAKGKQILEEFKEKIISSYLPRKKGVYSYLSKMSEEERDVIMSQLGIETLQNN</sequence>
<dbReference type="Proteomes" id="UP000887560">
    <property type="component" value="Unplaced"/>
</dbReference>
<proteinExistence type="predicted"/>
<organism evidence="1 2">
    <name type="scientific">Meloidogyne floridensis</name>
    <dbReference type="NCBI Taxonomy" id="298350"/>
    <lineage>
        <taxon>Eukaryota</taxon>
        <taxon>Metazoa</taxon>
        <taxon>Ecdysozoa</taxon>
        <taxon>Nematoda</taxon>
        <taxon>Chromadorea</taxon>
        <taxon>Rhabditida</taxon>
        <taxon>Tylenchina</taxon>
        <taxon>Tylenchomorpha</taxon>
        <taxon>Tylenchoidea</taxon>
        <taxon>Meloidogynidae</taxon>
        <taxon>Meloidogyninae</taxon>
        <taxon>Meloidogyne</taxon>
    </lineage>
</organism>
<dbReference type="Gene3D" id="1.10.1410.10">
    <property type="match status" value="1"/>
</dbReference>
<dbReference type="PANTHER" id="PTHR10682">
    <property type="entry name" value="POLY A POLYMERASE"/>
    <property type="match status" value="1"/>
</dbReference>
<dbReference type="SUPFAM" id="SSF81631">
    <property type="entry name" value="PAP/OAS1 substrate-binding domain"/>
    <property type="match status" value="1"/>
</dbReference>
<dbReference type="GO" id="GO:1990817">
    <property type="term" value="F:poly(A) RNA polymerase activity"/>
    <property type="evidence" value="ECO:0007669"/>
    <property type="project" value="TreeGrafter"/>
</dbReference>
<dbReference type="AlphaFoldDB" id="A0A915NKH6"/>
<dbReference type="Gene3D" id="3.30.460.10">
    <property type="entry name" value="Beta Polymerase, domain 2"/>
    <property type="match status" value="1"/>
</dbReference>
<keyword evidence="1" id="KW-1185">Reference proteome</keyword>
<protein>
    <submittedName>
        <fullName evidence="2">Polynucleotide adenylyltransferase</fullName>
    </submittedName>
</protein>
<reference evidence="2" key="1">
    <citation type="submission" date="2022-11" db="UniProtKB">
        <authorList>
            <consortium name="WormBaseParasite"/>
        </authorList>
    </citation>
    <scope>IDENTIFICATION</scope>
</reference>
<dbReference type="WBParaSite" id="scf7180000417702.g1664">
    <property type="protein sequence ID" value="scf7180000417702.g1664"/>
    <property type="gene ID" value="scf7180000417702.g1664"/>
</dbReference>
<accession>A0A915NKH6</accession>
<dbReference type="GO" id="GO:0005634">
    <property type="term" value="C:nucleus"/>
    <property type="evidence" value="ECO:0007669"/>
    <property type="project" value="TreeGrafter"/>
</dbReference>
<name>A0A915NKH6_9BILA</name>
<dbReference type="PANTHER" id="PTHR10682:SF10">
    <property type="entry name" value="POLYNUCLEOTIDE ADENYLYLTRANSFERASE"/>
    <property type="match status" value="1"/>
</dbReference>
<evidence type="ECO:0000313" key="2">
    <source>
        <dbReference type="WBParaSite" id="scf7180000417702.g1664"/>
    </source>
</evidence>
<dbReference type="Gene3D" id="3.30.70.590">
    <property type="entry name" value="Poly(A) polymerase predicted RNA binding domain"/>
    <property type="match status" value="1"/>
</dbReference>
<dbReference type="InterPro" id="IPR043519">
    <property type="entry name" value="NT_sf"/>
</dbReference>